<dbReference type="Proteomes" id="UP000694846">
    <property type="component" value="Unplaced"/>
</dbReference>
<evidence type="ECO:0000313" key="1">
    <source>
        <dbReference type="Proteomes" id="UP000694846"/>
    </source>
</evidence>
<dbReference type="PANTHER" id="PTHR46289">
    <property type="entry name" value="52 KDA REPRESSOR OF THE INHIBITOR OF THE PROTEIN KINASE-LIKE PROTEIN-RELATED"/>
    <property type="match status" value="1"/>
</dbReference>
<sequence length="184" mass="22021">MDYHRYKSKTNILSMLDSSYRRGIELHNEKVSNNRYILNVTINCIRFSSAFELALRRYDEKDTSLNPVIFRSFGRSCSRRLPKAAQTRWNFHSRTVNIVFEYKEELITCMEKIISDESIKHIPTIEQASRLKRTLLDNTFIYWLTIFHNIMPHVDILYSQLQKRETDSTTVKNNIENFIRDFQN</sequence>
<evidence type="ECO:0000313" key="2">
    <source>
        <dbReference type="RefSeq" id="XP_025417986.1"/>
    </source>
</evidence>
<name>A0A8B8G5X5_9HEMI</name>
<organism evidence="1 2">
    <name type="scientific">Sipha flava</name>
    <name type="common">yellow sugarcane aphid</name>
    <dbReference type="NCBI Taxonomy" id="143950"/>
    <lineage>
        <taxon>Eukaryota</taxon>
        <taxon>Metazoa</taxon>
        <taxon>Ecdysozoa</taxon>
        <taxon>Arthropoda</taxon>
        <taxon>Hexapoda</taxon>
        <taxon>Insecta</taxon>
        <taxon>Pterygota</taxon>
        <taxon>Neoptera</taxon>
        <taxon>Paraneoptera</taxon>
        <taxon>Hemiptera</taxon>
        <taxon>Sternorrhyncha</taxon>
        <taxon>Aphidomorpha</taxon>
        <taxon>Aphidoidea</taxon>
        <taxon>Aphididae</taxon>
        <taxon>Sipha</taxon>
    </lineage>
</organism>
<protein>
    <submittedName>
        <fullName evidence="2">Uncharacterized protein LOC112688814 isoform X3</fullName>
    </submittedName>
</protein>
<dbReference type="InterPro" id="IPR052958">
    <property type="entry name" value="IFN-induced_PKR_regulator"/>
</dbReference>
<dbReference type="OrthoDB" id="6741521at2759"/>
<dbReference type="AlphaFoldDB" id="A0A8B8G5X5"/>
<dbReference type="RefSeq" id="XP_025417986.1">
    <property type="nucleotide sequence ID" value="XM_025562201.1"/>
</dbReference>
<dbReference type="GeneID" id="112688814"/>
<reference evidence="2" key="1">
    <citation type="submission" date="2025-08" db="UniProtKB">
        <authorList>
            <consortium name="RefSeq"/>
        </authorList>
    </citation>
    <scope>IDENTIFICATION</scope>
    <source>
        <tissue evidence="2">Whole body</tissue>
    </source>
</reference>
<accession>A0A8B8G5X5</accession>
<keyword evidence="1" id="KW-1185">Reference proteome</keyword>
<dbReference type="PANTHER" id="PTHR46289:SF17">
    <property type="entry name" value="HAT C-TERMINAL DIMERISATION DOMAIN-CONTAINING PROTEIN"/>
    <property type="match status" value="1"/>
</dbReference>
<proteinExistence type="predicted"/>
<gene>
    <name evidence="2" type="primary">LOC112688814</name>
</gene>